<name>A0A518EZE9_9BACT</name>
<dbReference type="RefSeq" id="WP_145203887.1">
    <property type="nucleotide sequence ID" value="NZ_CP036434.1"/>
</dbReference>
<dbReference type="AlphaFoldDB" id="A0A518EZE9"/>
<proteinExistence type="predicted"/>
<feature type="signal peptide" evidence="1">
    <location>
        <begin position="1"/>
        <end position="34"/>
    </location>
</feature>
<keyword evidence="1" id="KW-0732">Signal</keyword>
<dbReference type="EMBL" id="CP036434">
    <property type="protein sequence ID" value="QDV09470.1"/>
    <property type="molecule type" value="Genomic_DNA"/>
</dbReference>
<sequence length="509" mass="57202" precursor="true">MCYRALRTLLARLPLPRAGAAAVALSIASTAAFAAQATRTTPLPQAAPATPQYTDPALNFLAPYGLMNFPRQTVRALQVFLDAQARYDAGDYLGARSVLQGLWAEYPIGAPSWGSLPTKPFGLNIGSPSCYYGLRMLSDMTDWRVAGTQPGVGLQPRTVRLTVLLVGQSHGIEPQNNQDLQSGTGIPVVHTLDPRIEAGGAWRVQESLKLFCEYVFAASQGLLEVDTHILPLPTVDLEVRASTNPTYAGLTNPGDVWAHVSDQDKAETDWWWILYPSHVPEQYPAFTTREFITGGMGTGPDNQSPLFIIDDRWLLRKPPHLGSGDMSRIERQAYLPQWLQHEFFHHLFRSYSEFDLEESSHQWFNLSTWPSDFVGRYEADYFHEAMYKRFQTATPALHAKMRYATPPGTWSQITIQDVLGTYHREPFENAWHVGDIVASPTLRWRNTAGVRWNLQEDLAHGNLLTGPDCPYFNLESGKQFRIVMDRDQNGDLLNTIRGFAFTGELYERQ</sequence>
<organism evidence="2 3">
    <name type="scientific">Saltatorellus ferox</name>
    <dbReference type="NCBI Taxonomy" id="2528018"/>
    <lineage>
        <taxon>Bacteria</taxon>
        <taxon>Pseudomonadati</taxon>
        <taxon>Planctomycetota</taxon>
        <taxon>Planctomycetia</taxon>
        <taxon>Planctomycetia incertae sedis</taxon>
        <taxon>Saltatorellus</taxon>
    </lineage>
</organism>
<protein>
    <submittedName>
        <fullName evidence="2">Uncharacterized protein</fullName>
    </submittedName>
</protein>
<evidence type="ECO:0000256" key="1">
    <source>
        <dbReference type="SAM" id="SignalP"/>
    </source>
</evidence>
<dbReference type="OrthoDB" id="7053596at2"/>
<dbReference type="Proteomes" id="UP000320390">
    <property type="component" value="Chromosome"/>
</dbReference>
<gene>
    <name evidence="2" type="ORF">Poly30_50280</name>
</gene>
<accession>A0A518EZE9</accession>
<reference evidence="2 3" key="1">
    <citation type="submission" date="2019-02" db="EMBL/GenBank/DDBJ databases">
        <title>Deep-cultivation of Planctomycetes and their phenomic and genomic characterization uncovers novel biology.</title>
        <authorList>
            <person name="Wiegand S."/>
            <person name="Jogler M."/>
            <person name="Boedeker C."/>
            <person name="Pinto D."/>
            <person name="Vollmers J."/>
            <person name="Rivas-Marin E."/>
            <person name="Kohn T."/>
            <person name="Peeters S.H."/>
            <person name="Heuer A."/>
            <person name="Rast P."/>
            <person name="Oberbeckmann S."/>
            <person name="Bunk B."/>
            <person name="Jeske O."/>
            <person name="Meyerdierks A."/>
            <person name="Storesund J.E."/>
            <person name="Kallscheuer N."/>
            <person name="Luecker S."/>
            <person name="Lage O.M."/>
            <person name="Pohl T."/>
            <person name="Merkel B.J."/>
            <person name="Hornburger P."/>
            <person name="Mueller R.-W."/>
            <person name="Bruemmer F."/>
            <person name="Labrenz M."/>
            <person name="Spormann A.M."/>
            <person name="Op den Camp H."/>
            <person name="Overmann J."/>
            <person name="Amann R."/>
            <person name="Jetten M.S.M."/>
            <person name="Mascher T."/>
            <person name="Medema M.H."/>
            <person name="Devos D.P."/>
            <person name="Kaster A.-K."/>
            <person name="Ovreas L."/>
            <person name="Rohde M."/>
            <person name="Galperin M.Y."/>
            <person name="Jogler C."/>
        </authorList>
    </citation>
    <scope>NUCLEOTIDE SEQUENCE [LARGE SCALE GENOMIC DNA]</scope>
    <source>
        <strain evidence="2 3">Poly30</strain>
    </source>
</reference>
<feature type="chain" id="PRO_5022207570" evidence="1">
    <location>
        <begin position="35"/>
        <end position="509"/>
    </location>
</feature>
<evidence type="ECO:0000313" key="3">
    <source>
        <dbReference type="Proteomes" id="UP000320390"/>
    </source>
</evidence>
<keyword evidence="3" id="KW-1185">Reference proteome</keyword>
<evidence type="ECO:0000313" key="2">
    <source>
        <dbReference type="EMBL" id="QDV09470.1"/>
    </source>
</evidence>